<evidence type="ECO:0000313" key="3">
    <source>
        <dbReference type="Proteomes" id="UP000635665"/>
    </source>
</evidence>
<reference evidence="2 3" key="1">
    <citation type="submission" date="2020-12" db="EMBL/GenBank/DDBJ databases">
        <title>Salegentibacter orientalis sp. nov., isolated from costal sediment.</title>
        <authorList>
            <person name="Lian F.-B."/>
        </authorList>
    </citation>
    <scope>NUCLEOTIDE SEQUENCE [LARGE SCALE GENOMIC DNA]</scope>
    <source>
        <strain evidence="2 3">F60176</strain>
    </source>
</reference>
<feature type="chain" id="PRO_5046698495" evidence="1">
    <location>
        <begin position="21"/>
        <end position="193"/>
    </location>
</feature>
<dbReference type="InterPro" id="IPR019850">
    <property type="entry name" value="GldD-like"/>
</dbReference>
<dbReference type="PROSITE" id="PS51257">
    <property type="entry name" value="PROKAR_LIPOPROTEIN"/>
    <property type="match status" value="1"/>
</dbReference>
<dbReference type="NCBIfam" id="TIGR03512">
    <property type="entry name" value="GldD_lipo"/>
    <property type="match status" value="1"/>
</dbReference>
<dbReference type="EMBL" id="JAEHNY010000003">
    <property type="protein sequence ID" value="MBI6119320.1"/>
    <property type="molecule type" value="Genomic_DNA"/>
</dbReference>
<dbReference type="Proteomes" id="UP000635665">
    <property type="component" value="Unassembled WGS sequence"/>
</dbReference>
<name>A0ABS0TEV1_9FLAO</name>
<protein>
    <submittedName>
        <fullName evidence="2">Gliding motility lipoprotein GldD</fullName>
    </submittedName>
</protein>
<keyword evidence="1" id="KW-0732">Signal</keyword>
<keyword evidence="2" id="KW-0449">Lipoprotein</keyword>
<dbReference type="RefSeq" id="WP_198638022.1">
    <property type="nucleotide sequence ID" value="NZ_JAEHNY010000003.1"/>
</dbReference>
<keyword evidence="3" id="KW-1185">Reference proteome</keyword>
<proteinExistence type="predicted"/>
<sequence length="193" mass="22002">MKYCGFFLLLLLFAACGEDATTPKPRAFLSLNYPEAKYGAAQLNCPYNFEINTLAKIKDSRNNIPCWVDLEYKELNGTIFITYQRINNNLDSLLADAQKLPLQHTIKADAIEGDVYTNKLRDVYGMFYEVSGDAASQAQFYLTDSVNHFVTASAYFRAKPNYDSIIPAADYLKEDMKHIIETFRWENLTSNSN</sequence>
<comment type="caution">
    <text evidence="2">The sequence shown here is derived from an EMBL/GenBank/DDBJ whole genome shotgun (WGS) entry which is preliminary data.</text>
</comment>
<organism evidence="2 3">
    <name type="scientific">Salegentibacter maritimus</name>
    <dbReference type="NCBI Taxonomy" id="2794347"/>
    <lineage>
        <taxon>Bacteria</taxon>
        <taxon>Pseudomonadati</taxon>
        <taxon>Bacteroidota</taxon>
        <taxon>Flavobacteriia</taxon>
        <taxon>Flavobacteriales</taxon>
        <taxon>Flavobacteriaceae</taxon>
        <taxon>Salegentibacter</taxon>
    </lineage>
</organism>
<evidence type="ECO:0000256" key="1">
    <source>
        <dbReference type="SAM" id="SignalP"/>
    </source>
</evidence>
<gene>
    <name evidence="2" type="primary">gldD</name>
    <name evidence="2" type="ORF">I6U50_04700</name>
</gene>
<dbReference type="Pfam" id="PF25593">
    <property type="entry name" value="GldD_lipo"/>
    <property type="match status" value="1"/>
</dbReference>
<evidence type="ECO:0000313" key="2">
    <source>
        <dbReference type="EMBL" id="MBI6119320.1"/>
    </source>
</evidence>
<accession>A0ABS0TEV1</accession>
<feature type="signal peptide" evidence="1">
    <location>
        <begin position="1"/>
        <end position="20"/>
    </location>
</feature>